<name>F0Y6N5_AURAN</name>
<dbReference type="InterPro" id="IPR002220">
    <property type="entry name" value="DapA-like"/>
</dbReference>
<dbReference type="GeneID" id="20222057"/>
<keyword evidence="7" id="KW-0119">Carbohydrate metabolism</keyword>
<feature type="non-terminal residue" evidence="9">
    <location>
        <position position="250"/>
    </location>
</feature>
<dbReference type="PANTHER" id="PTHR12128">
    <property type="entry name" value="DIHYDRODIPICOLINATE SYNTHASE"/>
    <property type="match status" value="1"/>
</dbReference>
<dbReference type="EMBL" id="GL833126">
    <property type="protein sequence ID" value="EGB09148.1"/>
    <property type="molecule type" value="Genomic_DNA"/>
</dbReference>
<keyword evidence="10" id="KW-1185">Reference proteome</keyword>
<dbReference type="KEGG" id="aaf:AURANDRAFT_4572"/>
<dbReference type="OrthoDB" id="191315at2759"/>
<accession>F0Y6N5</accession>
<dbReference type="InParanoid" id="F0Y6N5"/>
<dbReference type="SUPFAM" id="SSF51569">
    <property type="entry name" value="Aldolase"/>
    <property type="match status" value="1"/>
</dbReference>
<dbReference type="EC" id="4.1.3.3" evidence="4"/>
<dbReference type="GO" id="GO:0008747">
    <property type="term" value="F:N-acetylneuraminate lyase activity"/>
    <property type="evidence" value="ECO:0007669"/>
    <property type="project" value="UniProtKB-EC"/>
</dbReference>
<evidence type="ECO:0000313" key="9">
    <source>
        <dbReference type="EMBL" id="EGB09148.1"/>
    </source>
</evidence>
<proteinExistence type="inferred from homology"/>
<gene>
    <name evidence="9" type="ORF">AURANDRAFT_4572</name>
</gene>
<dbReference type="PANTHER" id="PTHR12128:SF21">
    <property type="entry name" value="N-ACETYLNEURAMINATE LYASE"/>
    <property type="match status" value="1"/>
</dbReference>
<keyword evidence="5" id="KW-0963">Cytoplasm</keyword>
<comment type="subcellular location">
    <subcellularLocation>
        <location evidence="1">Cytoplasm</location>
    </subcellularLocation>
</comment>
<evidence type="ECO:0000256" key="5">
    <source>
        <dbReference type="ARBA" id="ARBA00022490"/>
    </source>
</evidence>
<comment type="pathway">
    <text evidence="2">Amino-sugar metabolism; N-acetylneuraminate degradation.</text>
</comment>
<dbReference type="AlphaFoldDB" id="F0Y6N5"/>
<dbReference type="Proteomes" id="UP000002729">
    <property type="component" value="Unassembled WGS sequence"/>
</dbReference>
<comment type="similarity">
    <text evidence="3">Belongs to the DapA family. NanA subfamily.</text>
</comment>
<feature type="non-terminal residue" evidence="9">
    <location>
        <position position="1"/>
    </location>
</feature>
<dbReference type="OMA" id="LYEYNQC"/>
<evidence type="ECO:0000256" key="8">
    <source>
        <dbReference type="ARBA" id="ARBA00044906"/>
    </source>
</evidence>
<dbReference type="SMART" id="SM01130">
    <property type="entry name" value="DHDPS"/>
    <property type="match status" value="1"/>
</dbReference>
<organism evidence="10">
    <name type="scientific">Aureococcus anophagefferens</name>
    <name type="common">Harmful bloom alga</name>
    <dbReference type="NCBI Taxonomy" id="44056"/>
    <lineage>
        <taxon>Eukaryota</taxon>
        <taxon>Sar</taxon>
        <taxon>Stramenopiles</taxon>
        <taxon>Ochrophyta</taxon>
        <taxon>Pelagophyceae</taxon>
        <taxon>Pelagomonadales</taxon>
        <taxon>Pelagomonadaceae</taxon>
        <taxon>Aureococcus</taxon>
    </lineage>
</organism>
<evidence type="ECO:0000256" key="2">
    <source>
        <dbReference type="ARBA" id="ARBA00004878"/>
    </source>
</evidence>
<comment type="catalytic activity">
    <reaction evidence="8">
        <text>aceneuramate = aldehydo-N-acetyl-D-mannosamine + pyruvate</text>
        <dbReference type="Rhea" id="RHEA:23296"/>
        <dbReference type="ChEBI" id="CHEBI:15361"/>
        <dbReference type="ChEBI" id="CHEBI:17122"/>
        <dbReference type="ChEBI" id="CHEBI:173083"/>
        <dbReference type="EC" id="4.1.3.3"/>
    </reaction>
</comment>
<dbReference type="eggNOG" id="ENOG502QQA3">
    <property type="taxonomic scope" value="Eukaryota"/>
</dbReference>
<protein>
    <recommendedName>
        <fullName evidence="4">N-acetylneuraminate lyase</fullName>
        <ecNumber evidence="4">4.1.3.3</ecNumber>
    </recommendedName>
</protein>
<dbReference type="Gene3D" id="3.20.20.70">
    <property type="entry name" value="Aldolase class I"/>
    <property type="match status" value="1"/>
</dbReference>
<dbReference type="RefSeq" id="XP_009035985.1">
    <property type="nucleotide sequence ID" value="XM_009037737.1"/>
</dbReference>
<sequence length="250" mass="26443">ASVTEFGADGAVTTTNVNKYAAHLAKEGCAGVFVNGTSGESMSLSVEERERLAAAWKRAGDLHGLKIVVHVGCDSTVDAARLAAHAERLGCAGVSAMAPRFFKCGGAAQLAEYCAFIAGAAPRTPFLYYHFPMATGVATKPSEFFAAAKPLIPTLAGMKFSDGNMWEYGDCCDADPSGALAFMPGFEAQTLAYLPYHPRETFGAISLSFSVLAPLHARIADKFYGGDAADAHHLQAASRKFFRAVTPYGW</sequence>
<evidence type="ECO:0000313" key="10">
    <source>
        <dbReference type="Proteomes" id="UP000002729"/>
    </source>
</evidence>
<evidence type="ECO:0000256" key="1">
    <source>
        <dbReference type="ARBA" id="ARBA00004496"/>
    </source>
</evidence>
<keyword evidence="6" id="KW-0456">Lyase</keyword>
<dbReference type="InterPro" id="IPR013785">
    <property type="entry name" value="Aldolase_TIM"/>
</dbReference>
<dbReference type="GO" id="GO:0005737">
    <property type="term" value="C:cytoplasm"/>
    <property type="evidence" value="ECO:0007669"/>
    <property type="project" value="UniProtKB-SubCell"/>
</dbReference>
<evidence type="ECO:0000256" key="3">
    <source>
        <dbReference type="ARBA" id="ARBA00006324"/>
    </source>
</evidence>
<evidence type="ECO:0000256" key="7">
    <source>
        <dbReference type="ARBA" id="ARBA00023277"/>
    </source>
</evidence>
<reference evidence="9 10" key="1">
    <citation type="journal article" date="2011" name="Proc. Natl. Acad. Sci. U.S.A.">
        <title>Niche of harmful alga Aureococcus anophagefferens revealed through ecogenomics.</title>
        <authorList>
            <person name="Gobler C.J."/>
            <person name="Berry D.L."/>
            <person name="Dyhrman S.T."/>
            <person name="Wilhelm S.W."/>
            <person name="Salamov A."/>
            <person name="Lobanov A.V."/>
            <person name="Zhang Y."/>
            <person name="Collier J.L."/>
            <person name="Wurch L.L."/>
            <person name="Kustka A.B."/>
            <person name="Dill B.D."/>
            <person name="Shah M."/>
            <person name="VerBerkmoes N.C."/>
            <person name="Kuo A."/>
            <person name="Terry A."/>
            <person name="Pangilinan J."/>
            <person name="Lindquist E.A."/>
            <person name="Lucas S."/>
            <person name="Paulsen I.T."/>
            <person name="Hattenrath-Lehmann T.K."/>
            <person name="Talmage S.C."/>
            <person name="Walker E.A."/>
            <person name="Koch F."/>
            <person name="Burson A.M."/>
            <person name="Marcoval M.A."/>
            <person name="Tang Y.Z."/>
            <person name="Lecleir G.R."/>
            <person name="Coyne K.J."/>
            <person name="Berg G.M."/>
            <person name="Bertrand E.M."/>
            <person name="Saito M.A."/>
            <person name="Gladyshev V.N."/>
            <person name="Grigoriev I.V."/>
        </authorList>
    </citation>
    <scope>NUCLEOTIDE SEQUENCE [LARGE SCALE GENOMIC DNA]</scope>
    <source>
        <strain evidence="10">CCMP 1984</strain>
    </source>
</reference>
<dbReference type="PRINTS" id="PR00146">
    <property type="entry name" value="DHPICSNTHASE"/>
</dbReference>
<evidence type="ECO:0000256" key="6">
    <source>
        <dbReference type="ARBA" id="ARBA00023239"/>
    </source>
</evidence>
<evidence type="ECO:0000256" key="4">
    <source>
        <dbReference type="ARBA" id="ARBA00012911"/>
    </source>
</evidence>
<dbReference type="Pfam" id="PF00701">
    <property type="entry name" value="DHDPS"/>
    <property type="match status" value="1"/>
</dbReference>